<dbReference type="Proteomes" id="UP001165444">
    <property type="component" value="Unassembled WGS sequence"/>
</dbReference>
<accession>A0ABT0C4K9</accession>
<name>A0ABT0C4K9_9BACT</name>
<keyword evidence="2" id="KW-1185">Reference proteome</keyword>
<evidence type="ECO:0000313" key="1">
    <source>
        <dbReference type="EMBL" id="MCJ2381815.1"/>
    </source>
</evidence>
<gene>
    <name evidence="1" type="ORF">MUN53_14575</name>
</gene>
<comment type="caution">
    <text evidence="1">The sequence shown here is derived from an EMBL/GenBank/DDBJ whole genome shotgun (WGS) entry which is preliminary data.</text>
</comment>
<dbReference type="EMBL" id="JAKZMM010000043">
    <property type="protein sequence ID" value="MCJ2381815.1"/>
    <property type="molecule type" value="Genomic_DNA"/>
</dbReference>
<protein>
    <submittedName>
        <fullName evidence="1">Uncharacterized protein</fullName>
    </submittedName>
</protein>
<reference evidence="1 2" key="1">
    <citation type="submission" date="2022-03" db="EMBL/GenBank/DDBJ databases">
        <title>Parabacteroides sp. nov. isolated from swine feces.</title>
        <authorList>
            <person name="Bak J.E."/>
        </authorList>
    </citation>
    <scope>NUCLEOTIDE SEQUENCE [LARGE SCALE GENOMIC DNA]</scope>
    <source>
        <strain evidence="1 2">AGMB00274</strain>
    </source>
</reference>
<sequence>MIGELYINGQDAYGQWGISMDDTSLSALMAPPPNKSLIENKSRLEHGKRVVIDNVKVDERDVTLQINITAPNKDVFFSRYMSFCNELKKGKLYIRTKYQPDITYKMIYISCKQFSQFMQGIGKFSLRLNEPNPEDRY</sequence>
<evidence type="ECO:0000313" key="2">
    <source>
        <dbReference type="Proteomes" id="UP001165444"/>
    </source>
</evidence>
<proteinExistence type="predicted"/>
<organism evidence="1 2">
    <name type="scientific">Parabacteroides faecalis</name>
    <dbReference type="NCBI Taxonomy" id="2924040"/>
    <lineage>
        <taxon>Bacteria</taxon>
        <taxon>Pseudomonadati</taxon>
        <taxon>Bacteroidota</taxon>
        <taxon>Bacteroidia</taxon>
        <taxon>Bacteroidales</taxon>
        <taxon>Tannerellaceae</taxon>
        <taxon>Parabacteroides</taxon>
    </lineage>
</organism>
<dbReference type="RefSeq" id="WP_243326242.1">
    <property type="nucleotide sequence ID" value="NZ_JAKZMM010000043.1"/>
</dbReference>